<dbReference type="PANTHER" id="PTHR15910">
    <property type="entry name" value="ARCHAEMETZINCIN"/>
    <property type="match status" value="1"/>
</dbReference>
<keyword evidence="6" id="KW-0482">Metalloprotease</keyword>
<evidence type="ECO:0000256" key="4">
    <source>
        <dbReference type="ARBA" id="ARBA00022801"/>
    </source>
</evidence>
<dbReference type="AlphaFoldDB" id="A0A0W8EZU5"/>
<dbReference type="Pfam" id="PF07998">
    <property type="entry name" value="Peptidase_M54"/>
    <property type="match status" value="1"/>
</dbReference>
<dbReference type="SUPFAM" id="SSF55486">
    <property type="entry name" value="Metalloproteases ('zincins'), catalytic domain"/>
    <property type="match status" value="1"/>
</dbReference>
<keyword evidence="2" id="KW-0645">Protease</keyword>
<evidence type="ECO:0008006" key="8">
    <source>
        <dbReference type="Google" id="ProtNLM"/>
    </source>
</evidence>
<dbReference type="InterPro" id="IPR024079">
    <property type="entry name" value="MetalloPept_cat_dom_sf"/>
</dbReference>
<keyword evidence="4" id="KW-0378">Hydrolase</keyword>
<dbReference type="CDD" id="cd11375">
    <property type="entry name" value="Peptidase_M54"/>
    <property type="match status" value="1"/>
</dbReference>
<accession>A0A0W8EZU5</accession>
<protein>
    <recommendedName>
        <fullName evidence="8">Archaemetzincin</fullName>
    </recommendedName>
</protein>
<comment type="caution">
    <text evidence="7">The sequence shown here is derived from an EMBL/GenBank/DDBJ whole genome shotgun (WGS) entry which is preliminary data.</text>
</comment>
<dbReference type="GO" id="GO:0006508">
    <property type="term" value="P:proteolysis"/>
    <property type="evidence" value="ECO:0007669"/>
    <property type="project" value="UniProtKB-KW"/>
</dbReference>
<comment type="cofactor">
    <cofactor evidence="1">
        <name>Zn(2+)</name>
        <dbReference type="ChEBI" id="CHEBI:29105"/>
    </cofactor>
</comment>
<dbReference type="InterPro" id="IPR012091">
    <property type="entry name" value="Pept_M54_archaemetzncn_arc/bac"/>
</dbReference>
<dbReference type="PIRSF" id="PIRSF005785">
    <property type="entry name" value="Zn-prot_arch"/>
    <property type="match status" value="1"/>
</dbReference>
<sequence>MGSRRQTDARVILDSIDTCRQRQGLENPVILVTGNDIFMDGVISLFGLARPSACAAVVSTRRLTNEFYDRDDDEDELVDRLVKESAHEVGHLIGLDHCTTPECIMYNPLTLDDLDRKKRWFCPDCQEKRDRAAIAD</sequence>
<evidence type="ECO:0000256" key="3">
    <source>
        <dbReference type="ARBA" id="ARBA00022723"/>
    </source>
</evidence>
<evidence type="ECO:0000256" key="6">
    <source>
        <dbReference type="ARBA" id="ARBA00023049"/>
    </source>
</evidence>
<evidence type="ECO:0000256" key="2">
    <source>
        <dbReference type="ARBA" id="ARBA00022670"/>
    </source>
</evidence>
<dbReference type="PANTHER" id="PTHR15910:SF1">
    <property type="entry name" value="ARCHAEMETZINCIN-2"/>
    <property type="match status" value="1"/>
</dbReference>
<proteinExistence type="predicted"/>
<dbReference type="Gene3D" id="3.40.390.10">
    <property type="entry name" value="Collagenase (Catalytic Domain)"/>
    <property type="match status" value="1"/>
</dbReference>
<evidence type="ECO:0000256" key="1">
    <source>
        <dbReference type="ARBA" id="ARBA00001947"/>
    </source>
</evidence>
<reference evidence="7" key="1">
    <citation type="journal article" date="2015" name="Proc. Natl. Acad. Sci. U.S.A.">
        <title>Networks of energetic and metabolic interactions define dynamics in microbial communities.</title>
        <authorList>
            <person name="Embree M."/>
            <person name="Liu J.K."/>
            <person name="Al-Bassam M.M."/>
            <person name="Zengler K."/>
        </authorList>
    </citation>
    <scope>NUCLEOTIDE SEQUENCE</scope>
</reference>
<evidence type="ECO:0000313" key="7">
    <source>
        <dbReference type="EMBL" id="KUG14160.1"/>
    </source>
</evidence>
<dbReference type="InterPro" id="IPR012962">
    <property type="entry name" value="Pept_M54_archaemetzincn"/>
</dbReference>
<gene>
    <name evidence="7" type="ORF">ASZ90_016213</name>
</gene>
<keyword evidence="5" id="KW-0862">Zinc</keyword>
<evidence type="ECO:0000256" key="5">
    <source>
        <dbReference type="ARBA" id="ARBA00022833"/>
    </source>
</evidence>
<dbReference type="GO" id="GO:0008237">
    <property type="term" value="F:metallopeptidase activity"/>
    <property type="evidence" value="ECO:0007669"/>
    <property type="project" value="UniProtKB-KW"/>
</dbReference>
<dbReference type="EMBL" id="LNQE01001694">
    <property type="protein sequence ID" value="KUG14160.1"/>
    <property type="molecule type" value="Genomic_DNA"/>
</dbReference>
<name>A0A0W8EZU5_9ZZZZ</name>
<dbReference type="GO" id="GO:0008270">
    <property type="term" value="F:zinc ion binding"/>
    <property type="evidence" value="ECO:0007669"/>
    <property type="project" value="InterPro"/>
</dbReference>
<organism evidence="7">
    <name type="scientific">hydrocarbon metagenome</name>
    <dbReference type="NCBI Taxonomy" id="938273"/>
    <lineage>
        <taxon>unclassified sequences</taxon>
        <taxon>metagenomes</taxon>
        <taxon>ecological metagenomes</taxon>
    </lineage>
</organism>
<keyword evidence="3" id="KW-0479">Metal-binding</keyword>